<dbReference type="RefSeq" id="WP_210660101.1">
    <property type="nucleotide sequence ID" value="NZ_JAGKQQ010000001.1"/>
</dbReference>
<dbReference type="Proteomes" id="UP000676565">
    <property type="component" value="Unassembled WGS sequence"/>
</dbReference>
<keyword evidence="3" id="KW-1185">Reference proteome</keyword>
<feature type="coiled-coil region" evidence="1">
    <location>
        <begin position="121"/>
        <end position="155"/>
    </location>
</feature>
<feature type="coiled-coil region" evidence="1">
    <location>
        <begin position="192"/>
        <end position="219"/>
    </location>
</feature>
<protein>
    <recommendedName>
        <fullName evidence="4">Bacteriophage tail tape measure N-terminal domain-containing protein</fullName>
    </recommendedName>
</protein>
<reference evidence="2 3" key="1">
    <citation type="submission" date="2021-04" db="EMBL/GenBank/DDBJ databases">
        <authorList>
            <person name="Ivanova A."/>
        </authorList>
    </citation>
    <scope>NUCLEOTIDE SEQUENCE [LARGE SCALE GENOMIC DNA]</scope>
    <source>
        <strain evidence="2 3">G18</strain>
    </source>
</reference>
<accession>A0ABS5C0C7</accession>
<organism evidence="2 3">
    <name type="scientific">Gemmata palustris</name>
    <dbReference type="NCBI Taxonomy" id="2822762"/>
    <lineage>
        <taxon>Bacteria</taxon>
        <taxon>Pseudomonadati</taxon>
        <taxon>Planctomycetota</taxon>
        <taxon>Planctomycetia</taxon>
        <taxon>Gemmatales</taxon>
        <taxon>Gemmataceae</taxon>
        <taxon>Gemmata</taxon>
    </lineage>
</organism>
<gene>
    <name evidence="2" type="ORF">J8F10_29735</name>
</gene>
<keyword evidence="1" id="KW-0175">Coiled coil</keyword>
<proteinExistence type="predicted"/>
<evidence type="ECO:0008006" key="4">
    <source>
        <dbReference type="Google" id="ProtNLM"/>
    </source>
</evidence>
<comment type="caution">
    <text evidence="2">The sequence shown here is derived from an EMBL/GenBank/DDBJ whole genome shotgun (WGS) entry which is preliminary data.</text>
</comment>
<sequence length="454" mass="48571">MAGSNTIGTGAVVLTANADQLLVGLKKAEAATESWAAKTRKIAGSAGAGVDKLLAGPGAKALGWAAVAFAALKVGDEIQHAVLRTEQFNKAMERSAELSQKLAKITDSRAADRAAMLDAQSATAASRLVELEKQLREVSAESGSAEAEKRRAQIELDKLKLGAARGGSLSERMTADAQVAREWSFGQLGRLREPLEAALKESDERLQKATERRDELLKQLLLHNDPDRNPAKVGEINKITEAMERQAATFGMAEHAAKRLELELDGFSEKQVREFVIAAEKLDAVTKGFDHVMTAVGSAANFVGGADFDKMKQVTDAIKKQGDTLGFTANQIQLYDLRMQGFAERQLKEIEKLQNSTELLVNTFGIASSIANGVKDTKLESGGPILSGAALGGSFEAHTAVANFRASNAIAGGSIGDNPVQIAREALKVAKEQNRKIQRLIDLMDRSPTIKVVT</sequence>
<name>A0ABS5C0C7_9BACT</name>
<evidence type="ECO:0000313" key="3">
    <source>
        <dbReference type="Proteomes" id="UP000676565"/>
    </source>
</evidence>
<dbReference type="EMBL" id="JAGKQQ010000001">
    <property type="protein sequence ID" value="MBP3959446.1"/>
    <property type="molecule type" value="Genomic_DNA"/>
</dbReference>
<evidence type="ECO:0000256" key="1">
    <source>
        <dbReference type="SAM" id="Coils"/>
    </source>
</evidence>
<evidence type="ECO:0000313" key="2">
    <source>
        <dbReference type="EMBL" id="MBP3959446.1"/>
    </source>
</evidence>